<evidence type="ECO:0000256" key="4">
    <source>
        <dbReference type="ARBA" id="ARBA00022727"/>
    </source>
</evidence>
<sequence>MAIRGGLFISFEGIDGVGKSTQADLMEQYLEGRGFSVLRTLEPGGTELGQEIRHLLLHRKGEVSARSEALLYAADRAHHVASKISPALAAGNVVITDRFLDSSVAYQGAGRELDLTEVRNLSLWAVNNLLPDLTVLLDLEAELAAKRRVQTGQEPDRLEREKIEFFEAARNSYLELAKAEPKRFFVVDANQEPSAIWSQIQRRLDEVLESKEL</sequence>
<dbReference type="HAMAP" id="MF_00165">
    <property type="entry name" value="Thymidylate_kinase"/>
    <property type="match status" value="1"/>
</dbReference>
<feature type="domain" description="Thymidylate kinase-like" evidence="9">
    <location>
        <begin position="11"/>
        <end position="200"/>
    </location>
</feature>
<name>A0A6J6IXB9_9ZZZZ</name>
<dbReference type="PANTHER" id="PTHR10344">
    <property type="entry name" value="THYMIDYLATE KINASE"/>
    <property type="match status" value="1"/>
</dbReference>
<keyword evidence="6" id="KW-0418">Kinase</keyword>
<proteinExistence type="inferred from homology"/>
<evidence type="ECO:0000259" key="9">
    <source>
        <dbReference type="Pfam" id="PF02223"/>
    </source>
</evidence>
<protein>
    <recommendedName>
        <fullName evidence="2">dTMP kinase</fullName>
        <ecNumber evidence="2">2.7.4.9</ecNumber>
    </recommendedName>
</protein>
<evidence type="ECO:0000256" key="1">
    <source>
        <dbReference type="ARBA" id="ARBA00009776"/>
    </source>
</evidence>
<evidence type="ECO:0000256" key="6">
    <source>
        <dbReference type="ARBA" id="ARBA00022777"/>
    </source>
</evidence>
<dbReference type="InterPro" id="IPR018095">
    <property type="entry name" value="Thymidylate_kin_CS"/>
</dbReference>
<evidence type="ECO:0000256" key="8">
    <source>
        <dbReference type="ARBA" id="ARBA00048743"/>
    </source>
</evidence>
<accession>A0A6J6IXB9</accession>
<dbReference type="PROSITE" id="PS01331">
    <property type="entry name" value="THYMIDYLATE_KINASE"/>
    <property type="match status" value="1"/>
</dbReference>
<keyword evidence="7" id="KW-0067">ATP-binding</keyword>
<dbReference type="FunFam" id="3.40.50.300:FF:000225">
    <property type="entry name" value="Thymidylate kinase"/>
    <property type="match status" value="1"/>
</dbReference>
<dbReference type="EMBL" id="CAEZVM010000011">
    <property type="protein sequence ID" value="CAB4629201.1"/>
    <property type="molecule type" value="Genomic_DNA"/>
</dbReference>
<dbReference type="EC" id="2.7.4.9" evidence="2"/>
<dbReference type="Pfam" id="PF02223">
    <property type="entry name" value="Thymidylate_kin"/>
    <property type="match status" value="1"/>
</dbReference>
<dbReference type="GO" id="GO:0005829">
    <property type="term" value="C:cytosol"/>
    <property type="evidence" value="ECO:0007669"/>
    <property type="project" value="TreeGrafter"/>
</dbReference>
<dbReference type="CDD" id="cd01672">
    <property type="entry name" value="TMPK"/>
    <property type="match status" value="1"/>
</dbReference>
<evidence type="ECO:0000313" key="10">
    <source>
        <dbReference type="EMBL" id="CAB4629201.1"/>
    </source>
</evidence>
<dbReference type="Gene3D" id="3.40.50.300">
    <property type="entry name" value="P-loop containing nucleotide triphosphate hydrolases"/>
    <property type="match status" value="1"/>
</dbReference>
<dbReference type="GO" id="GO:0004798">
    <property type="term" value="F:dTMP kinase activity"/>
    <property type="evidence" value="ECO:0007669"/>
    <property type="project" value="UniProtKB-EC"/>
</dbReference>
<dbReference type="GO" id="GO:0006235">
    <property type="term" value="P:dTTP biosynthetic process"/>
    <property type="evidence" value="ECO:0007669"/>
    <property type="project" value="TreeGrafter"/>
</dbReference>
<reference evidence="10" key="1">
    <citation type="submission" date="2020-05" db="EMBL/GenBank/DDBJ databases">
        <authorList>
            <person name="Chiriac C."/>
            <person name="Salcher M."/>
            <person name="Ghai R."/>
            <person name="Kavagutti S V."/>
        </authorList>
    </citation>
    <scope>NUCLEOTIDE SEQUENCE</scope>
</reference>
<comment type="similarity">
    <text evidence="1">Belongs to the thymidylate kinase family.</text>
</comment>
<dbReference type="GO" id="GO:0005524">
    <property type="term" value="F:ATP binding"/>
    <property type="evidence" value="ECO:0007669"/>
    <property type="project" value="UniProtKB-KW"/>
</dbReference>
<dbReference type="InterPro" id="IPR027417">
    <property type="entry name" value="P-loop_NTPase"/>
</dbReference>
<evidence type="ECO:0000256" key="2">
    <source>
        <dbReference type="ARBA" id="ARBA00012980"/>
    </source>
</evidence>
<gene>
    <name evidence="10" type="ORF">UFOPK2032_00466</name>
</gene>
<keyword evidence="3" id="KW-0808">Transferase</keyword>
<evidence type="ECO:0000256" key="5">
    <source>
        <dbReference type="ARBA" id="ARBA00022741"/>
    </source>
</evidence>
<dbReference type="GO" id="GO:0006227">
    <property type="term" value="P:dUDP biosynthetic process"/>
    <property type="evidence" value="ECO:0007669"/>
    <property type="project" value="TreeGrafter"/>
</dbReference>
<dbReference type="InterPro" id="IPR039430">
    <property type="entry name" value="Thymidylate_kin-like_dom"/>
</dbReference>
<dbReference type="AlphaFoldDB" id="A0A6J6IXB9"/>
<dbReference type="GO" id="GO:0006233">
    <property type="term" value="P:dTDP biosynthetic process"/>
    <property type="evidence" value="ECO:0007669"/>
    <property type="project" value="InterPro"/>
</dbReference>
<organism evidence="10">
    <name type="scientific">freshwater metagenome</name>
    <dbReference type="NCBI Taxonomy" id="449393"/>
    <lineage>
        <taxon>unclassified sequences</taxon>
        <taxon>metagenomes</taxon>
        <taxon>ecological metagenomes</taxon>
    </lineage>
</organism>
<keyword evidence="4" id="KW-0545">Nucleotide biosynthesis</keyword>
<dbReference type="NCBIfam" id="TIGR00041">
    <property type="entry name" value="DTMP_kinase"/>
    <property type="match status" value="1"/>
</dbReference>
<dbReference type="InterPro" id="IPR018094">
    <property type="entry name" value="Thymidylate_kinase"/>
</dbReference>
<evidence type="ECO:0000256" key="7">
    <source>
        <dbReference type="ARBA" id="ARBA00022840"/>
    </source>
</evidence>
<dbReference type="SUPFAM" id="SSF52540">
    <property type="entry name" value="P-loop containing nucleoside triphosphate hydrolases"/>
    <property type="match status" value="1"/>
</dbReference>
<comment type="catalytic activity">
    <reaction evidence="8">
        <text>dTMP + ATP = dTDP + ADP</text>
        <dbReference type="Rhea" id="RHEA:13517"/>
        <dbReference type="ChEBI" id="CHEBI:30616"/>
        <dbReference type="ChEBI" id="CHEBI:58369"/>
        <dbReference type="ChEBI" id="CHEBI:63528"/>
        <dbReference type="ChEBI" id="CHEBI:456216"/>
        <dbReference type="EC" id="2.7.4.9"/>
    </reaction>
</comment>
<evidence type="ECO:0000256" key="3">
    <source>
        <dbReference type="ARBA" id="ARBA00022679"/>
    </source>
</evidence>
<dbReference type="PANTHER" id="PTHR10344:SF4">
    <property type="entry name" value="UMP-CMP KINASE 2, MITOCHONDRIAL"/>
    <property type="match status" value="1"/>
</dbReference>
<keyword evidence="5" id="KW-0547">Nucleotide-binding</keyword>